<proteinExistence type="predicted"/>
<dbReference type="InterPro" id="IPR028265">
    <property type="entry name" value="TTDN1/SICKLE"/>
</dbReference>
<evidence type="ECO:0000256" key="1">
    <source>
        <dbReference type="SAM" id="MobiDB-lite"/>
    </source>
</evidence>
<name>A0AAD1W044_PELCU</name>
<dbReference type="AlphaFoldDB" id="A0AAD1W044"/>
<dbReference type="PANTHER" id="PTHR22446:SF3">
    <property type="entry name" value="M-PHASE-SPECIFIC PLK1-INTERACTING PROTEIN"/>
    <property type="match status" value="1"/>
</dbReference>
<evidence type="ECO:0000313" key="3">
    <source>
        <dbReference type="Proteomes" id="UP001295444"/>
    </source>
</evidence>
<dbReference type="GO" id="GO:0005813">
    <property type="term" value="C:centrosome"/>
    <property type="evidence" value="ECO:0007669"/>
    <property type="project" value="TreeGrafter"/>
</dbReference>
<dbReference type="GO" id="GO:0005634">
    <property type="term" value="C:nucleus"/>
    <property type="evidence" value="ECO:0007669"/>
    <property type="project" value="TreeGrafter"/>
</dbReference>
<reference evidence="2" key="1">
    <citation type="submission" date="2022-03" db="EMBL/GenBank/DDBJ databases">
        <authorList>
            <person name="Alioto T."/>
            <person name="Alioto T."/>
            <person name="Gomez Garrido J."/>
        </authorList>
    </citation>
    <scope>NUCLEOTIDE SEQUENCE</scope>
</reference>
<sequence length="209" mass="22513">MHRSHFRSPSSPLHGGGGSPGSFRSPPPYAGNPGAGMLPPPLPNWGYGSPHTPPFGQRPHRPYGSGGGGQSPRSASGGGQNYHGGRYGGQSPGDTRRPSPRYNSSPYKSPGGAGNMNHHHHQQQQHHGRGYSSPRQPMASYQGSPRTSTPFGTAHGRGKRVSNDVENYYRPSMLEDPWANLKPISLSDINQTNNTEQTTYTGKKGRYFS</sequence>
<feature type="region of interest" description="Disordered" evidence="1">
    <location>
        <begin position="1"/>
        <end position="162"/>
    </location>
</feature>
<keyword evidence="3" id="KW-1185">Reference proteome</keyword>
<dbReference type="GO" id="GO:0030496">
    <property type="term" value="C:midbody"/>
    <property type="evidence" value="ECO:0007669"/>
    <property type="project" value="TreeGrafter"/>
</dbReference>
<evidence type="ECO:0000313" key="2">
    <source>
        <dbReference type="EMBL" id="CAH2283089.1"/>
    </source>
</evidence>
<feature type="compositionally biased region" description="Low complexity" evidence="1">
    <location>
        <begin position="190"/>
        <end position="201"/>
    </location>
</feature>
<dbReference type="InterPro" id="IPR026618">
    <property type="entry name" value="MPLKIP-like_vertebrate"/>
</dbReference>
<evidence type="ECO:0008006" key="4">
    <source>
        <dbReference type="Google" id="ProtNLM"/>
    </source>
</evidence>
<feature type="compositionally biased region" description="Gly residues" evidence="1">
    <location>
        <begin position="64"/>
        <end position="91"/>
    </location>
</feature>
<dbReference type="Pfam" id="PF15502">
    <property type="entry name" value="MPLKIP"/>
    <property type="match status" value="1"/>
</dbReference>
<dbReference type="PANTHER" id="PTHR22446">
    <property type="entry name" value="M-PHASE-SPECIFIC PLK1-INTERACTING PROTEIN"/>
    <property type="match status" value="1"/>
</dbReference>
<gene>
    <name evidence="2" type="ORF">PECUL_23A012402</name>
</gene>
<feature type="compositionally biased region" description="Basic residues" evidence="1">
    <location>
        <begin position="117"/>
        <end position="129"/>
    </location>
</feature>
<accession>A0AAD1W044</accession>
<feature type="compositionally biased region" description="Polar residues" evidence="1">
    <location>
        <begin position="133"/>
        <end position="151"/>
    </location>
</feature>
<feature type="region of interest" description="Disordered" evidence="1">
    <location>
        <begin position="189"/>
        <end position="209"/>
    </location>
</feature>
<organism evidence="2 3">
    <name type="scientific">Pelobates cultripes</name>
    <name type="common">Western spadefoot toad</name>
    <dbReference type="NCBI Taxonomy" id="61616"/>
    <lineage>
        <taxon>Eukaryota</taxon>
        <taxon>Metazoa</taxon>
        <taxon>Chordata</taxon>
        <taxon>Craniata</taxon>
        <taxon>Vertebrata</taxon>
        <taxon>Euteleostomi</taxon>
        <taxon>Amphibia</taxon>
        <taxon>Batrachia</taxon>
        <taxon>Anura</taxon>
        <taxon>Pelobatoidea</taxon>
        <taxon>Pelobatidae</taxon>
        <taxon>Pelobates</taxon>
    </lineage>
</organism>
<dbReference type="EMBL" id="OW240915">
    <property type="protein sequence ID" value="CAH2283089.1"/>
    <property type="molecule type" value="Genomic_DNA"/>
</dbReference>
<protein>
    <recommendedName>
        <fullName evidence="4">M-phase specific PLK1 interacting protein</fullName>
    </recommendedName>
</protein>
<dbReference type="Proteomes" id="UP001295444">
    <property type="component" value="Chromosome 04"/>
</dbReference>